<accession>A0A7S1BRA2</accession>
<keyword evidence="1" id="KW-1133">Transmembrane helix</keyword>
<gene>
    <name evidence="2" type="ORF">CHYS00102_LOCUS21083</name>
</gene>
<protein>
    <submittedName>
        <fullName evidence="2">Uncharacterized protein</fullName>
    </submittedName>
</protein>
<dbReference type="InterPro" id="IPR010530">
    <property type="entry name" value="B12D"/>
</dbReference>
<keyword evidence="1" id="KW-0472">Membrane</keyword>
<keyword evidence="1" id="KW-0812">Transmembrane</keyword>
<evidence type="ECO:0000256" key="1">
    <source>
        <dbReference type="SAM" id="Phobius"/>
    </source>
</evidence>
<feature type="transmembrane region" description="Helical" evidence="1">
    <location>
        <begin position="51"/>
        <end position="73"/>
    </location>
</feature>
<evidence type="ECO:0000313" key="2">
    <source>
        <dbReference type="EMBL" id="CAD8893871.1"/>
    </source>
</evidence>
<organism evidence="2">
    <name type="scientific">Corethron hystrix</name>
    <dbReference type="NCBI Taxonomy" id="216773"/>
    <lineage>
        <taxon>Eukaryota</taxon>
        <taxon>Sar</taxon>
        <taxon>Stramenopiles</taxon>
        <taxon>Ochrophyta</taxon>
        <taxon>Bacillariophyta</taxon>
        <taxon>Coscinodiscophyceae</taxon>
        <taxon>Corethrophycidae</taxon>
        <taxon>Corethrales</taxon>
        <taxon>Corethraceae</taxon>
        <taxon>Corethron</taxon>
    </lineage>
</organism>
<dbReference type="Pfam" id="PF06522">
    <property type="entry name" value="B12D"/>
    <property type="match status" value="1"/>
</dbReference>
<name>A0A7S1BRA2_9STRA</name>
<reference evidence="2" key="1">
    <citation type="submission" date="2021-01" db="EMBL/GenBank/DDBJ databases">
        <authorList>
            <person name="Corre E."/>
            <person name="Pelletier E."/>
            <person name="Niang G."/>
            <person name="Scheremetjew M."/>
            <person name="Finn R."/>
            <person name="Kale V."/>
            <person name="Holt S."/>
            <person name="Cochrane G."/>
            <person name="Meng A."/>
            <person name="Brown T."/>
            <person name="Cohen L."/>
        </authorList>
    </citation>
    <scope>NUCLEOTIDE SEQUENCE</scope>
    <source>
        <strain evidence="2">308</strain>
    </source>
</reference>
<dbReference type="EMBL" id="HBFR01028988">
    <property type="protein sequence ID" value="CAD8893871.1"/>
    <property type="molecule type" value="Transcribed_RNA"/>
</dbReference>
<proteinExistence type="predicted"/>
<dbReference type="AlphaFoldDB" id="A0A7S1BRA2"/>
<sequence length="102" mass="11299">MNALRQHLSPTLGRLSRGPGFAAAPSQYAFSTASRKPKTFKETWLMDPGTYPVIVVIVAACSLCVVASFRCLIQNPDVQIRKNNRQSKLRTWEGSSVFGQKD</sequence>